<evidence type="ECO:0000256" key="14">
    <source>
        <dbReference type="ARBA" id="ARBA00049244"/>
    </source>
</evidence>
<dbReference type="Gene3D" id="1.20.1060.10">
    <property type="entry name" value="Taq DNA Polymerase, Chain T, domain 4"/>
    <property type="match status" value="1"/>
</dbReference>
<dbReference type="Pfam" id="PF00476">
    <property type="entry name" value="DNA_pol_A"/>
    <property type="match status" value="1"/>
</dbReference>
<comment type="similarity">
    <text evidence="1 16">Belongs to the DNA polymerase type-A family.</text>
</comment>
<dbReference type="Gene3D" id="3.30.420.10">
    <property type="entry name" value="Ribonuclease H-like superfamily/Ribonuclease H"/>
    <property type="match status" value="1"/>
</dbReference>
<dbReference type="EMBL" id="ABCK01000011">
    <property type="protein sequence ID" value="EDM27203.1"/>
    <property type="molecule type" value="Genomic_DNA"/>
</dbReference>
<sequence length="1036" mass="116455">MSDQSSIFVIDSMAYIFRAFYGIRANMHSKDGLPTNALFGFINSFENIIRDFNPSHVVAVFDAGSETFRNEMYSEYKANRKECPEELKPQFDLVKEYIALRGIPLLIQKGFEADDIIATVAKQATGSHIKTVICSGDKDLMQLVNDDTLICHTHKNNLMIDAEKVVEIMGVRPDQIVDYLSICGDSADNIPGLPGIGPKGAAKLLAEFDNLETILASHDKIKGKKQSETIREKADLATLSKSLVILQDEMTLDKSYEELVPSQPDFDGLADFYERMGFARFLRDLPNIKASYEGNSKPTLKQSLSSGGPVTLRVETFAPRPFQHEILKLNAEFESRLEFDVLAEMSHLGKNSEEIFIALKNAFNKCDLTLASENHTVIPEDLESKRKCTLTWEWLAATWLHDIELGLEQIASNHLPLIQEHLFLNAKFAELLATATVEYNSQRHDYNIVKSIPELKAVLDEITKAKLPVSFDTETTGLDVRSATIVGLGLAIRDHHAWYIPFNSDLDKEEILKEIKPFFADSSLKFFAQNAKFDLQMLHYAGIEVKNIDFDTLVASFICNPSRQFHDLDSLSLHYLNYRKISTESLIGKGKKQISMADLPVERVATYCCEDVDITLRLRNELEAELHRRDLRNLFDEMDIPLIPVLSKMENNGISINLGTLEKISSDFSAELKKCEEQIHALAGHEFNINSPKQVGVVLFEEMGLKAGKKTATGYSTSAEVLENLAAESEIVRAILRHRTLSKLISTYADALPKEVSELDQRIHTRFSQTTAATGRLASTQPNLQNIPTRTAEGKSIRSAFQAPEGHHFISCDYSQIELRIMAELSQDPGLLEAFNNDFDVHTHTASLVFETELSEVTKQQRYAAKAVNFGIMFGQGPYGLAKEIGVSADEAKQFISNYFKRYPDVQKFMAKCVEDARDKGYSETSFGRRRYLPEMLSSNGRIRSGAERISVNSPIQGTAADIIKIAMIKVADELEKRQLKSKMLLQIHDELLFEVPDDELEIMKELIPQIMTDIPQIKVPLKVDCAAAKSWDQCD</sequence>
<dbReference type="InterPro" id="IPR018320">
    <property type="entry name" value="DNA_polymerase_1"/>
</dbReference>
<dbReference type="PANTHER" id="PTHR10133:SF27">
    <property type="entry name" value="DNA POLYMERASE NU"/>
    <property type="match status" value="1"/>
</dbReference>
<evidence type="ECO:0000313" key="20">
    <source>
        <dbReference type="EMBL" id="EDM27203.1"/>
    </source>
</evidence>
<dbReference type="InterPro" id="IPR002298">
    <property type="entry name" value="DNA_polymerase_A"/>
</dbReference>
<dbReference type="SUPFAM" id="SSF56672">
    <property type="entry name" value="DNA/RNA polymerases"/>
    <property type="match status" value="1"/>
</dbReference>
<keyword evidence="12 16" id="KW-0238">DNA-binding</keyword>
<evidence type="ECO:0000256" key="7">
    <source>
        <dbReference type="ARBA" id="ARBA00022722"/>
    </source>
</evidence>
<evidence type="ECO:0000256" key="1">
    <source>
        <dbReference type="ARBA" id="ARBA00007705"/>
    </source>
</evidence>
<dbReference type="GO" id="GO:0003887">
    <property type="term" value="F:DNA-directed DNA polymerase activity"/>
    <property type="evidence" value="ECO:0007669"/>
    <property type="project" value="UniProtKB-UniRule"/>
</dbReference>
<dbReference type="InterPro" id="IPR008918">
    <property type="entry name" value="HhH2"/>
</dbReference>
<organism evidence="20 21">
    <name type="scientific">Lentisphaera araneosa HTCC2155</name>
    <dbReference type="NCBI Taxonomy" id="313628"/>
    <lineage>
        <taxon>Bacteria</taxon>
        <taxon>Pseudomonadati</taxon>
        <taxon>Lentisphaerota</taxon>
        <taxon>Lentisphaeria</taxon>
        <taxon>Lentisphaerales</taxon>
        <taxon>Lentisphaeraceae</taxon>
        <taxon>Lentisphaera</taxon>
    </lineage>
</organism>
<dbReference type="NCBIfam" id="TIGR00593">
    <property type="entry name" value="pola"/>
    <property type="match status" value="1"/>
</dbReference>
<dbReference type="SMART" id="SM00474">
    <property type="entry name" value="35EXOc"/>
    <property type="match status" value="1"/>
</dbReference>
<dbReference type="Gene3D" id="3.40.50.1010">
    <property type="entry name" value="5'-nuclease"/>
    <property type="match status" value="1"/>
</dbReference>
<evidence type="ECO:0000256" key="2">
    <source>
        <dbReference type="ARBA" id="ARBA00012417"/>
    </source>
</evidence>
<dbReference type="FunFam" id="1.10.150.20:FF:000003">
    <property type="entry name" value="DNA polymerase I"/>
    <property type="match status" value="1"/>
</dbReference>
<proteinExistence type="inferred from homology"/>
<keyword evidence="9 16" id="KW-0378">Hydrolase</keyword>
<dbReference type="InterPro" id="IPR002562">
    <property type="entry name" value="3'-5'_exonuclease_dom"/>
</dbReference>
<dbReference type="CDD" id="cd06139">
    <property type="entry name" value="DNA_polA_I_Ecoli_like_exo"/>
    <property type="match status" value="1"/>
</dbReference>
<dbReference type="InterPro" id="IPR043502">
    <property type="entry name" value="DNA/RNA_pol_sf"/>
</dbReference>
<dbReference type="SUPFAM" id="SSF47807">
    <property type="entry name" value="5' to 3' exonuclease, C-terminal subdomain"/>
    <property type="match status" value="1"/>
</dbReference>
<feature type="domain" description="DNA-directed DNA polymerase family A palm" evidence="19">
    <location>
        <begin position="794"/>
        <end position="1000"/>
    </location>
</feature>
<dbReference type="InterPro" id="IPR001098">
    <property type="entry name" value="DNA-dir_DNA_pol_A_palm_dom"/>
</dbReference>
<evidence type="ECO:0000256" key="12">
    <source>
        <dbReference type="ARBA" id="ARBA00023125"/>
    </source>
</evidence>
<dbReference type="GO" id="GO:0006302">
    <property type="term" value="P:double-strand break repair"/>
    <property type="evidence" value="ECO:0007669"/>
    <property type="project" value="TreeGrafter"/>
</dbReference>
<keyword evidence="8 16" id="KW-0227">DNA damage</keyword>
<dbReference type="OrthoDB" id="9806424at2"/>
<dbReference type="Proteomes" id="UP000004947">
    <property type="component" value="Unassembled WGS sequence"/>
</dbReference>
<dbReference type="InterPro" id="IPR029060">
    <property type="entry name" value="PIN-like_dom_sf"/>
</dbReference>
<keyword evidence="6 16" id="KW-0235">DNA replication</keyword>
<dbReference type="EC" id="2.7.7.7" evidence="2 15"/>
<dbReference type="SUPFAM" id="SSF53098">
    <property type="entry name" value="Ribonuclease H-like"/>
    <property type="match status" value="1"/>
</dbReference>
<dbReference type="GO" id="GO:0008408">
    <property type="term" value="F:3'-5' exonuclease activity"/>
    <property type="evidence" value="ECO:0007669"/>
    <property type="project" value="UniProtKB-UniRule"/>
</dbReference>
<feature type="domain" description="5'-3' exonuclease" evidence="18">
    <location>
        <begin position="5"/>
        <end position="262"/>
    </location>
</feature>
<keyword evidence="4 16" id="KW-0808">Transferase</keyword>
<dbReference type="GO" id="GO:0008409">
    <property type="term" value="F:5'-3' exonuclease activity"/>
    <property type="evidence" value="ECO:0007669"/>
    <property type="project" value="UniProtKB-UniRule"/>
</dbReference>
<evidence type="ECO:0000256" key="10">
    <source>
        <dbReference type="ARBA" id="ARBA00022839"/>
    </source>
</evidence>
<dbReference type="Pfam" id="PF01367">
    <property type="entry name" value="5_3_exonuc"/>
    <property type="match status" value="1"/>
</dbReference>
<dbReference type="Pfam" id="PF02739">
    <property type="entry name" value="5_3_exonuc_N"/>
    <property type="match status" value="1"/>
</dbReference>
<dbReference type="FunFam" id="1.10.150.20:FF:000002">
    <property type="entry name" value="DNA polymerase I"/>
    <property type="match status" value="1"/>
</dbReference>
<evidence type="ECO:0000256" key="6">
    <source>
        <dbReference type="ARBA" id="ARBA00022705"/>
    </source>
</evidence>
<comment type="function">
    <text evidence="16">In addition to polymerase activity, this DNA polymerase exhibits 3'-5' and 5'-3' exonuclease activity.</text>
</comment>
<evidence type="ECO:0000259" key="17">
    <source>
        <dbReference type="SMART" id="SM00474"/>
    </source>
</evidence>
<dbReference type="PANTHER" id="PTHR10133">
    <property type="entry name" value="DNA POLYMERASE I"/>
    <property type="match status" value="1"/>
</dbReference>
<dbReference type="Pfam" id="PF01612">
    <property type="entry name" value="DNA_pol_A_exo1"/>
    <property type="match status" value="1"/>
</dbReference>
<dbReference type="SMART" id="SM00279">
    <property type="entry name" value="HhH2"/>
    <property type="match status" value="1"/>
</dbReference>
<dbReference type="SMART" id="SM00475">
    <property type="entry name" value="53EXOc"/>
    <property type="match status" value="1"/>
</dbReference>
<dbReference type="NCBIfam" id="NF004397">
    <property type="entry name" value="PRK05755.1"/>
    <property type="match status" value="1"/>
</dbReference>
<evidence type="ECO:0000256" key="4">
    <source>
        <dbReference type="ARBA" id="ARBA00022679"/>
    </source>
</evidence>
<dbReference type="eggNOG" id="COG0749">
    <property type="taxonomic scope" value="Bacteria"/>
</dbReference>
<evidence type="ECO:0000259" key="19">
    <source>
        <dbReference type="SMART" id="SM00482"/>
    </source>
</evidence>
<evidence type="ECO:0000256" key="3">
    <source>
        <dbReference type="ARBA" id="ARBA00020311"/>
    </source>
</evidence>
<dbReference type="InterPro" id="IPR002421">
    <property type="entry name" value="5-3_exonuclease"/>
</dbReference>
<dbReference type="SMART" id="SM00482">
    <property type="entry name" value="POLAc"/>
    <property type="match status" value="1"/>
</dbReference>
<dbReference type="CDD" id="cd09898">
    <property type="entry name" value="H3TH_53EXO"/>
    <property type="match status" value="1"/>
</dbReference>
<comment type="caution">
    <text evidence="20">The sequence shown here is derived from an EMBL/GenBank/DDBJ whole genome shotgun (WGS) entry which is preliminary data.</text>
</comment>
<keyword evidence="11 16" id="KW-0239">DNA-directed DNA polymerase</keyword>
<evidence type="ECO:0000256" key="13">
    <source>
        <dbReference type="ARBA" id="ARBA00023204"/>
    </source>
</evidence>
<feature type="domain" description="3'-5' exonuclease" evidence="17">
    <location>
        <begin position="446"/>
        <end position="627"/>
    </location>
</feature>
<keyword evidence="7" id="KW-0540">Nuclease</keyword>
<dbReference type="InterPro" id="IPR020046">
    <property type="entry name" value="5-3_exonucl_a-hlix_arch_N"/>
</dbReference>
<evidence type="ECO:0000256" key="5">
    <source>
        <dbReference type="ARBA" id="ARBA00022695"/>
    </source>
</evidence>
<evidence type="ECO:0000313" key="21">
    <source>
        <dbReference type="Proteomes" id="UP000004947"/>
    </source>
</evidence>
<dbReference type="GO" id="GO:0003677">
    <property type="term" value="F:DNA binding"/>
    <property type="evidence" value="ECO:0007669"/>
    <property type="project" value="UniProtKB-UniRule"/>
</dbReference>
<keyword evidence="13 16" id="KW-0234">DNA repair</keyword>
<keyword evidence="10 16" id="KW-0269">Exonuclease</keyword>
<evidence type="ECO:0000256" key="8">
    <source>
        <dbReference type="ARBA" id="ARBA00022763"/>
    </source>
</evidence>
<dbReference type="PRINTS" id="PR00868">
    <property type="entry name" value="DNAPOLI"/>
</dbReference>
<dbReference type="AlphaFoldDB" id="A6DML3"/>
<dbReference type="STRING" id="313628.LNTAR_16077"/>
<dbReference type="FunFam" id="1.20.1060.10:FF:000001">
    <property type="entry name" value="DNA polymerase I"/>
    <property type="match status" value="1"/>
</dbReference>
<dbReference type="RefSeq" id="WP_007279111.1">
    <property type="nucleotide sequence ID" value="NZ_ABCK01000011.1"/>
</dbReference>
<keyword evidence="5 16" id="KW-0548">Nucleotidyltransferase</keyword>
<evidence type="ECO:0000256" key="9">
    <source>
        <dbReference type="ARBA" id="ARBA00022801"/>
    </source>
</evidence>
<dbReference type="CDD" id="cd09859">
    <property type="entry name" value="PIN_53EXO"/>
    <property type="match status" value="1"/>
</dbReference>
<dbReference type="Gene3D" id="1.10.150.20">
    <property type="entry name" value="5' to 3' exonuclease, C-terminal subdomain"/>
    <property type="match status" value="2"/>
</dbReference>
<dbReference type="GO" id="GO:0006261">
    <property type="term" value="P:DNA-templated DNA replication"/>
    <property type="evidence" value="ECO:0007669"/>
    <property type="project" value="UniProtKB-UniRule"/>
</dbReference>
<evidence type="ECO:0000256" key="16">
    <source>
        <dbReference type="RuleBase" id="RU004460"/>
    </source>
</evidence>
<dbReference type="InterPro" id="IPR020045">
    <property type="entry name" value="DNA_polI_H3TH"/>
</dbReference>
<dbReference type="SUPFAM" id="SSF88723">
    <property type="entry name" value="PIN domain-like"/>
    <property type="match status" value="1"/>
</dbReference>
<gene>
    <name evidence="16" type="primary">polA</name>
    <name evidence="20" type="ORF">LNTAR_16077</name>
</gene>
<dbReference type="InterPro" id="IPR036279">
    <property type="entry name" value="5-3_exonuclease_C_sf"/>
</dbReference>
<protein>
    <recommendedName>
        <fullName evidence="3 15">DNA polymerase I</fullName>
        <ecNumber evidence="2 15">2.7.7.7</ecNumber>
    </recommendedName>
</protein>
<name>A6DML3_9BACT</name>
<evidence type="ECO:0000259" key="18">
    <source>
        <dbReference type="SMART" id="SM00475"/>
    </source>
</evidence>
<accession>A6DML3</accession>
<reference evidence="20 21" key="1">
    <citation type="journal article" date="2010" name="J. Bacteriol.">
        <title>Genome sequence of Lentisphaera araneosa HTCC2155T, the type species of the order Lentisphaerales in the phylum Lentisphaerae.</title>
        <authorList>
            <person name="Thrash J.C."/>
            <person name="Cho J.C."/>
            <person name="Vergin K.L."/>
            <person name="Morris R.M."/>
            <person name="Giovannoni S.J."/>
        </authorList>
    </citation>
    <scope>NUCLEOTIDE SEQUENCE [LARGE SCALE GENOMIC DNA]</scope>
    <source>
        <strain evidence="20 21">HTCC2155</strain>
    </source>
</reference>
<keyword evidence="21" id="KW-1185">Reference proteome</keyword>
<dbReference type="Gene3D" id="3.30.70.370">
    <property type="match status" value="1"/>
</dbReference>
<dbReference type="CDD" id="cd08637">
    <property type="entry name" value="DNA_pol_A_pol_I_C"/>
    <property type="match status" value="1"/>
</dbReference>
<comment type="catalytic activity">
    <reaction evidence="14 16">
        <text>DNA(n) + a 2'-deoxyribonucleoside 5'-triphosphate = DNA(n+1) + diphosphate</text>
        <dbReference type="Rhea" id="RHEA:22508"/>
        <dbReference type="Rhea" id="RHEA-COMP:17339"/>
        <dbReference type="Rhea" id="RHEA-COMP:17340"/>
        <dbReference type="ChEBI" id="CHEBI:33019"/>
        <dbReference type="ChEBI" id="CHEBI:61560"/>
        <dbReference type="ChEBI" id="CHEBI:173112"/>
        <dbReference type="EC" id="2.7.7.7"/>
    </reaction>
</comment>
<evidence type="ECO:0000256" key="15">
    <source>
        <dbReference type="NCBIfam" id="TIGR00593"/>
    </source>
</evidence>
<dbReference type="InterPro" id="IPR036397">
    <property type="entry name" value="RNaseH_sf"/>
</dbReference>
<dbReference type="InterPro" id="IPR012337">
    <property type="entry name" value="RNaseH-like_sf"/>
</dbReference>
<evidence type="ECO:0000256" key="11">
    <source>
        <dbReference type="ARBA" id="ARBA00022932"/>
    </source>
</evidence>